<accession>A0A380CGG2</accession>
<reference evidence="2 5" key="2">
    <citation type="submission" date="2019-07" db="EMBL/GenBank/DDBJ databases">
        <title>Whole genome shotgun sequence of Staphylococcus arlettae NBRC 109765.</title>
        <authorList>
            <person name="Hosoyama A."/>
            <person name="Uohara A."/>
            <person name="Ohji S."/>
            <person name="Ichikawa N."/>
        </authorList>
    </citation>
    <scope>NUCLEOTIDE SEQUENCE [LARGE SCALE GENOMIC DNA]</scope>
    <source>
        <strain evidence="2 5">NBRC 109765</strain>
    </source>
</reference>
<name>A0A380CGG2_9STAP</name>
<feature type="transmembrane region" description="Helical" evidence="1">
    <location>
        <begin position="31"/>
        <end position="50"/>
    </location>
</feature>
<keyword evidence="1" id="KW-1133">Transmembrane helix</keyword>
<evidence type="ECO:0000313" key="2">
    <source>
        <dbReference type="EMBL" id="GEQ00202.1"/>
    </source>
</evidence>
<keyword evidence="1" id="KW-0812">Transmembrane</keyword>
<evidence type="ECO:0000256" key="1">
    <source>
        <dbReference type="SAM" id="Phobius"/>
    </source>
</evidence>
<gene>
    <name evidence="3" type="ORF">NCTC12413_01271</name>
    <name evidence="2" type="ORF">SAR03_12390</name>
</gene>
<dbReference type="AlphaFoldDB" id="A0A380CGG2"/>
<evidence type="ECO:0000313" key="4">
    <source>
        <dbReference type="Proteomes" id="UP000254956"/>
    </source>
</evidence>
<protein>
    <submittedName>
        <fullName evidence="3">Uncharacterized protein</fullName>
    </submittedName>
</protein>
<dbReference type="Proteomes" id="UP000254956">
    <property type="component" value="Unassembled WGS sequence"/>
</dbReference>
<proteinExistence type="predicted"/>
<dbReference type="EMBL" id="BKAV01000008">
    <property type="protein sequence ID" value="GEQ00202.1"/>
    <property type="molecule type" value="Genomic_DNA"/>
</dbReference>
<dbReference type="Proteomes" id="UP000321598">
    <property type="component" value="Unassembled WGS sequence"/>
</dbReference>
<evidence type="ECO:0000313" key="3">
    <source>
        <dbReference type="EMBL" id="SUJ18456.1"/>
    </source>
</evidence>
<reference evidence="3 4" key="1">
    <citation type="submission" date="2018-06" db="EMBL/GenBank/DDBJ databases">
        <authorList>
            <consortium name="Pathogen Informatics"/>
            <person name="Doyle S."/>
        </authorList>
    </citation>
    <scope>NUCLEOTIDE SEQUENCE [LARGE SCALE GENOMIC DNA]</scope>
    <source>
        <strain evidence="3 4">NCTC12413</strain>
    </source>
</reference>
<sequence length="57" mass="6649">MKTAKYALVIFISFFILFSIGTYLLNSYDFVQSLITTIIFTIIMSIFNYFSKGFINK</sequence>
<organism evidence="3 4">
    <name type="scientific">Staphylococcus arlettae</name>
    <dbReference type="NCBI Taxonomy" id="29378"/>
    <lineage>
        <taxon>Bacteria</taxon>
        <taxon>Bacillati</taxon>
        <taxon>Bacillota</taxon>
        <taxon>Bacilli</taxon>
        <taxon>Bacillales</taxon>
        <taxon>Staphylococcaceae</taxon>
        <taxon>Staphylococcus</taxon>
    </lineage>
</organism>
<dbReference type="RefSeq" id="WP_157950641.1">
    <property type="nucleotide sequence ID" value="NZ_AP019698.1"/>
</dbReference>
<dbReference type="EMBL" id="UGZE01000001">
    <property type="protein sequence ID" value="SUJ18456.1"/>
    <property type="molecule type" value="Genomic_DNA"/>
</dbReference>
<keyword evidence="1" id="KW-0472">Membrane</keyword>
<keyword evidence="5" id="KW-1185">Reference proteome</keyword>
<evidence type="ECO:0000313" key="5">
    <source>
        <dbReference type="Proteomes" id="UP000321598"/>
    </source>
</evidence>
<feature type="transmembrane region" description="Helical" evidence="1">
    <location>
        <begin position="7"/>
        <end position="25"/>
    </location>
</feature>